<feature type="transmembrane region" description="Helical" evidence="5">
    <location>
        <begin position="109"/>
        <end position="126"/>
    </location>
</feature>
<gene>
    <name evidence="7" type="ORF">P0Y56_10010</name>
</gene>
<dbReference type="KEGG" id="acob:P0Y56_10010"/>
<dbReference type="Pfam" id="PF04138">
    <property type="entry name" value="GtrA_DPMS_TM"/>
    <property type="match status" value="1"/>
</dbReference>
<comment type="subcellular location">
    <subcellularLocation>
        <location evidence="1">Membrane</location>
        <topology evidence="1">Multi-pass membrane protein</topology>
    </subcellularLocation>
</comment>
<evidence type="ECO:0000313" key="7">
    <source>
        <dbReference type="EMBL" id="WEK45370.1"/>
    </source>
</evidence>
<dbReference type="EMBL" id="CP119316">
    <property type="protein sequence ID" value="WEK45370.1"/>
    <property type="molecule type" value="Genomic_DNA"/>
</dbReference>
<protein>
    <submittedName>
        <fullName evidence="7">GtrA family protein</fullName>
    </submittedName>
</protein>
<evidence type="ECO:0000256" key="5">
    <source>
        <dbReference type="SAM" id="Phobius"/>
    </source>
</evidence>
<sequence length="138" mass="14710">MIALAARLLDNRMMRYLLASVIALGADMGSFFAMYALGVFLPAAYAASYTLGILVHWLISSRLVFADTVAERGLARTRQKALFVGSALMGLALTTAVGSLSVYAGVHPVMGKLIAVAASFVLTWLLRIKVVFRDAGIA</sequence>
<evidence type="ECO:0000256" key="1">
    <source>
        <dbReference type="ARBA" id="ARBA00004141"/>
    </source>
</evidence>
<evidence type="ECO:0000256" key="4">
    <source>
        <dbReference type="ARBA" id="ARBA00023136"/>
    </source>
</evidence>
<dbReference type="AlphaFoldDB" id="A0AAJ6BNI0"/>
<proteinExistence type="predicted"/>
<keyword evidence="4 5" id="KW-0472">Membrane</keyword>
<dbReference type="GO" id="GO:0000271">
    <property type="term" value="P:polysaccharide biosynthetic process"/>
    <property type="evidence" value="ECO:0007669"/>
    <property type="project" value="InterPro"/>
</dbReference>
<dbReference type="GO" id="GO:0016020">
    <property type="term" value="C:membrane"/>
    <property type="evidence" value="ECO:0007669"/>
    <property type="project" value="UniProtKB-SubCell"/>
</dbReference>
<feature type="domain" description="GtrA/DPMS transmembrane" evidence="6">
    <location>
        <begin position="15"/>
        <end position="132"/>
    </location>
</feature>
<dbReference type="Proteomes" id="UP001218362">
    <property type="component" value="Chromosome"/>
</dbReference>
<organism evidence="7 8">
    <name type="scientific">Candidatus Andeanibacterium colombiense</name>
    <dbReference type="NCBI Taxonomy" id="3121345"/>
    <lineage>
        <taxon>Bacteria</taxon>
        <taxon>Pseudomonadati</taxon>
        <taxon>Pseudomonadota</taxon>
        <taxon>Alphaproteobacteria</taxon>
        <taxon>Sphingomonadales</taxon>
        <taxon>Sphingomonadaceae</taxon>
        <taxon>Candidatus Andeanibacterium</taxon>
    </lineage>
</organism>
<dbReference type="InterPro" id="IPR007267">
    <property type="entry name" value="GtrA_DPMS_TM"/>
</dbReference>
<keyword evidence="3 5" id="KW-1133">Transmembrane helix</keyword>
<evidence type="ECO:0000256" key="3">
    <source>
        <dbReference type="ARBA" id="ARBA00022989"/>
    </source>
</evidence>
<feature type="transmembrane region" description="Helical" evidence="5">
    <location>
        <begin position="81"/>
        <end position="103"/>
    </location>
</feature>
<evidence type="ECO:0000259" key="6">
    <source>
        <dbReference type="Pfam" id="PF04138"/>
    </source>
</evidence>
<feature type="transmembrane region" description="Helical" evidence="5">
    <location>
        <begin position="16"/>
        <end position="37"/>
    </location>
</feature>
<name>A0AAJ6BNI0_9SPHN</name>
<evidence type="ECO:0000313" key="8">
    <source>
        <dbReference type="Proteomes" id="UP001218362"/>
    </source>
</evidence>
<evidence type="ECO:0000256" key="2">
    <source>
        <dbReference type="ARBA" id="ARBA00022692"/>
    </source>
</evidence>
<reference evidence="7" key="1">
    <citation type="submission" date="2023-03" db="EMBL/GenBank/DDBJ databases">
        <title>Andean soil-derived lignocellulolytic bacterial consortium as a source of novel taxa and putative plastic-active enzymes.</title>
        <authorList>
            <person name="Diaz-Garcia L."/>
            <person name="Chuvochina M."/>
            <person name="Feuerriegel G."/>
            <person name="Bunk B."/>
            <person name="Sproer C."/>
            <person name="Streit W.R."/>
            <person name="Rodriguez L.M."/>
            <person name="Overmann J."/>
            <person name="Jimenez D.J."/>
        </authorList>
    </citation>
    <scope>NUCLEOTIDE SEQUENCE</scope>
    <source>
        <strain evidence="7">MAG 26</strain>
    </source>
</reference>
<keyword evidence="2 5" id="KW-0812">Transmembrane</keyword>
<feature type="transmembrane region" description="Helical" evidence="5">
    <location>
        <begin position="43"/>
        <end position="60"/>
    </location>
</feature>
<accession>A0AAJ6BNI0</accession>